<organism evidence="1 2">
    <name type="scientific">Nocardia vulneris</name>
    <dbReference type="NCBI Taxonomy" id="1141657"/>
    <lineage>
        <taxon>Bacteria</taxon>
        <taxon>Bacillati</taxon>
        <taxon>Actinomycetota</taxon>
        <taxon>Actinomycetes</taxon>
        <taxon>Mycobacteriales</taxon>
        <taxon>Nocardiaceae</taxon>
        <taxon>Nocardia</taxon>
    </lineage>
</organism>
<name>A0ABR4Z2G0_9NOCA</name>
<dbReference type="EMBL" id="JNFP01000110">
    <property type="protein sequence ID" value="KIA59517.1"/>
    <property type="molecule type" value="Genomic_DNA"/>
</dbReference>
<proteinExistence type="predicted"/>
<gene>
    <name evidence="1" type="ORF">FG87_42410</name>
</gene>
<protein>
    <submittedName>
        <fullName evidence="1">Uncharacterized protein</fullName>
    </submittedName>
</protein>
<keyword evidence="2" id="KW-1185">Reference proteome</keyword>
<reference evidence="1 2" key="1">
    <citation type="journal article" date="2014" name="Int. J. Syst. Evol. Microbiol.">
        <title>Nocardia vulneris sp. nov., isolated from wounds of human patients in North America.</title>
        <authorList>
            <person name="Lasker B.A."/>
            <person name="Bell M."/>
            <person name="Klenk H.P."/>
            <person name="Sproer C."/>
            <person name="Schumann C."/>
            <person name="Schumann P."/>
            <person name="Brown J.M."/>
        </authorList>
    </citation>
    <scope>NUCLEOTIDE SEQUENCE [LARGE SCALE GENOMIC DNA]</scope>
    <source>
        <strain evidence="1 2">W9851</strain>
    </source>
</reference>
<evidence type="ECO:0000313" key="2">
    <source>
        <dbReference type="Proteomes" id="UP000031364"/>
    </source>
</evidence>
<dbReference type="Proteomes" id="UP000031364">
    <property type="component" value="Unassembled WGS sequence"/>
</dbReference>
<evidence type="ECO:0000313" key="1">
    <source>
        <dbReference type="EMBL" id="KIA59517.1"/>
    </source>
</evidence>
<comment type="caution">
    <text evidence="1">The sequence shown here is derived from an EMBL/GenBank/DDBJ whole genome shotgun (WGS) entry which is preliminary data.</text>
</comment>
<sequence>MSPLGGVYGDLGDVPVVLYRHQGRLGLRIGSQDIDLDGPVAVQWLPYDQRTTRFVVSVGGAIVADLRYRSLPADMDLGLLLRDVIADAPRRAAIFA</sequence>
<accession>A0ABR4Z2G0</accession>